<dbReference type="Proteomes" id="UP001596270">
    <property type="component" value="Unassembled WGS sequence"/>
</dbReference>
<feature type="domain" description="Extradiol ring-cleavage dioxygenase LigAB LigA subunit" evidence="1">
    <location>
        <begin position="30"/>
        <end position="115"/>
    </location>
</feature>
<sequence>MNSKDPPADPLAYPASLLFGLEASQRGYLLNQLCRSMRDAANRAAFVADEAGYMRGMGLSESQQALVRRRDWFGLQEAGANQYALVKLAGTVGVTLIQEGAVLRDESVADFLATRPLNRGKA</sequence>
<name>A0ABW1U4K1_9BURK</name>
<organism evidence="2 3">
    <name type="scientific">Polaromonas aquatica</name>
    <dbReference type="NCBI Taxonomy" id="332657"/>
    <lineage>
        <taxon>Bacteria</taxon>
        <taxon>Pseudomonadati</taxon>
        <taxon>Pseudomonadota</taxon>
        <taxon>Betaproteobacteria</taxon>
        <taxon>Burkholderiales</taxon>
        <taxon>Comamonadaceae</taxon>
        <taxon>Polaromonas</taxon>
    </lineage>
</organism>
<gene>
    <name evidence="2" type="ORF">ACFQND_25710</name>
</gene>
<dbReference type="InterPro" id="IPR036622">
    <property type="entry name" value="LigA_sf"/>
</dbReference>
<accession>A0ABW1U4K1</accession>
<evidence type="ECO:0000259" key="1">
    <source>
        <dbReference type="Pfam" id="PF07746"/>
    </source>
</evidence>
<dbReference type="RefSeq" id="WP_371435133.1">
    <property type="nucleotide sequence ID" value="NZ_JBHSRS010000084.1"/>
</dbReference>
<dbReference type="Pfam" id="PF07746">
    <property type="entry name" value="LigA"/>
    <property type="match status" value="1"/>
</dbReference>
<dbReference type="Gene3D" id="1.10.700.10">
    <property type="entry name" value="Dioxygenase LigAB, LigA subunit"/>
    <property type="match status" value="1"/>
</dbReference>
<proteinExistence type="predicted"/>
<reference evidence="3" key="1">
    <citation type="journal article" date="2019" name="Int. J. Syst. Evol. Microbiol.">
        <title>The Global Catalogue of Microorganisms (GCM) 10K type strain sequencing project: providing services to taxonomists for standard genome sequencing and annotation.</title>
        <authorList>
            <consortium name="The Broad Institute Genomics Platform"/>
            <consortium name="The Broad Institute Genome Sequencing Center for Infectious Disease"/>
            <person name="Wu L."/>
            <person name="Ma J."/>
        </authorList>
    </citation>
    <scope>NUCLEOTIDE SEQUENCE [LARGE SCALE GENOMIC DNA]</scope>
    <source>
        <strain evidence="3">CCUG 39402</strain>
    </source>
</reference>
<dbReference type="EMBL" id="JBHSRS010000084">
    <property type="protein sequence ID" value="MFC6284637.1"/>
    <property type="molecule type" value="Genomic_DNA"/>
</dbReference>
<dbReference type="SUPFAM" id="SSF48076">
    <property type="entry name" value="LigA subunit of an aromatic-ring-opening dioxygenase LigAB"/>
    <property type="match status" value="1"/>
</dbReference>
<evidence type="ECO:0000313" key="2">
    <source>
        <dbReference type="EMBL" id="MFC6284637.1"/>
    </source>
</evidence>
<protein>
    <submittedName>
        <fullName evidence="2">Protocatechuate 3,4-dioxygenase</fullName>
    </submittedName>
</protein>
<evidence type="ECO:0000313" key="3">
    <source>
        <dbReference type="Proteomes" id="UP001596270"/>
    </source>
</evidence>
<comment type="caution">
    <text evidence="2">The sequence shown here is derived from an EMBL/GenBank/DDBJ whole genome shotgun (WGS) entry which is preliminary data.</text>
</comment>
<keyword evidence="3" id="KW-1185">Reference proteome</keyword>
<dbReference type="InterPro" id="IPR011986">
    <property type="entry name" value="Xdiol_dOase_LigA"/>
</dbReference>